<keyword evidence="3" id="KW-0812">Transmembrane</keyword>
<feature type="transmembrane region" description="Helical" evidence="3">
    <location>
        <begin position="7"/>
        <end position="29"/>
    </location>
</feature>
<dbReference type="Pfam" id="PF02632">
    <property type="entry name" value="BioY"/>
    <property type="match status" value="1"/>
</dbReference>
<name>A0A100VKE4_PAEAM</name>
<comment type="caution">
    <text evidence="4">The sequence shown here is derived from an EMBL/GenBank/DDBJ whole genome shotgun (WGS) entry which is preliminary data.</text>
</comment>
<feature type="transmembrane region" description="Helical" evidence="3">
    <location>
        <begin position="35"/>
        <end position="54"/>
    </location>
</feature>
<dbReference type="GO" id="GO:0015225">
    <property type="term" value="F:biotin transmembrane transporter activity"/>
    <property type="evidence" value="ECO:0007669"/>
    <property type="project" value="UniProtKB-UniRule"/>
</dbReference>
<keyword evidence="3" id="KW-1133">Transmembrane helix</keyword>
<evidence type="ECO:0000313" key="5">
    <source>
        <dbReference type="Proteomes" id="UP000069697"/>
    </source>
</evidence>
<comment type="similarity">
    <text evidence="1 2">Belongs to the BioY family.</text>
</comment>
<dbReference type="Gene3D" id="1.10.1760.20">
    <property type="match status" value="1"/>
</dbReference>
<protein>
    <recommendedName>
        <fullName evidence="2">Biotin transporter</fullName>
    </recommendedName>
</protein>
<reference evidence="5" key="2">
    <citation type="submission" date="2016-01" db="EMBL/GenBank/DDBJ databases">
        <title>Draft Genome Sequence of Paenibacillus amylolyticus Heshi-A3 that Was Isolated from Fermented Rice Bran with Aging Salted Mackerel, Which Was Named Heshiko as Traditional Fermented Seafood in Japan.</title>
        <authorList>
            <person name="Akuzawa S."/>
            <person name="Nakagawa J."/>
            <person name="Kanekatsu T."/>
            <person name="Kubota E."/>
            <person name="Ohtake R."/>
            <person name="Suzuki T."/>
            <person name="Kanesaki Y."/>
        </authorList>
    </citation>
    <scope>NUCLEOTIDE SEQUENCE [LARGE SCALE GENOMIC DNA]</scope>
    <source>
        <strain evidence="5">Heshi-A3</strain>
    </source>
</reference>
<reference evidence="4 5" key="1">
    <citation type="journal article" date="2016" name="Genome Announc.">
        <title>Draft Genome Sequence of Paenibacillus amylolyticus Heshi-A3, Isolated from Fermented Rice Bran in a Japanese Fermented Seafood Dish.</title>
        <authorList>
            <person name="Akuzawa S."/>
            <person name="Nagaoka J."/>
            <person name="Kanekatsu M."/>
            <person name="Kubota E."/>
            <person name="Ohtake R."/>
            <person name="Suzuki T."/>
            <person name="Kanesaki Y."/>
        </authorList>
    </citation>
    <scope>NUCLEOTIDE SEQUENCE [LARGE SCALE GENOMIC DNA]</scope>
    <source>
        <strain evidence="4 5">Heshi-A3</strain>
    </source>
</reference>
<keyword evidence="2 3" id="KW-0472">Membrane</keyword>
<dbReference type="AlphaFoldDB" id="A0A100VKE4"/>
<comment type="subcellular location">
    <subcellularLocation>
        <location evidence="2">Cell membrane</location>
        <topology evidence="2">Multi-pass membrane protein</topology>
    </subcellularLocation>
</comment>
<evidence type="ECO:0000256" key="2">
    <source>
        <dbReference type="PIRNR" id="PIRNR016661"/>
    </source>
</evidence>
<organism evidence="4 5">
    <name type="scientific">Paenibacillus amylolyticus</name>
    <dbReference type="NCBI Taxonomy" id="1451"/>
    <lineage>
        <taxon>Bacteria</taxon>
        <taxon>Bacillati</taxon>
        <taxon>Bacillota</taxon>
        <taxon>Bacilli</taxon>
        <taxon>Bacillales</taxon>
        <taxon>Paenibacillaceae</taxon>
        <taxon>Paenibacillus</taxon>
    </lineage>
</organism>
<keyword evidence="2" id="KW-0813">Transport</keyword>
<feature type="transmembrane region" description="Helical" evidence="3">
    <location>
        <begin position="153"/>
        <end position="178"/>
    </location>
</feature>
<dbReference type="EMBL" id="BCNV01000001">
    <property type="protein sequence ID" value="GAS81462.1"/>
    <property type="molecule type" value="Genomic_DNA"/>
</dbReference>
<proteinExistence type="inferred from homology"/>
<feature type="transmembrane region" description="Helical" evidence="3">
    <location>
        <begin position="61"/>
        <end position="82"/>
    </location>
</feature>
<accession>A0A100VKE4</accession>
<dbReference type="PANTHER" id="PTHR34295:SF1">
    <property type="entry name" value="BIOTIN TRANSPORTER BIOY"/>
    <property type="match status" value="1"/>
</dbReference>
<keyword evidence="2" id="KW-1003">Cell membrane</keyword>
<dbReference type="Proteomes" id="UP000069697">
    <property type="component" value="Unassembled WGS sequence"/>
</dbReference>
<feature type="transmembrane region" description="Helical" evidence="3">
    <location>
        <begin position="88"/>
        <end position="106"/>
    </location>
</feature>
<evidence type="ECO:0000256" key="1">
    <source>
        <dbReference type="ARBA" id="ARBA00010692"/>
    </source>
</evidence>
<dbReference type="PANTHER" id="PTHR34295">
    <property type="entry name" value="BIOTIN TRANSPORTER BIOY"/>
    <property type="match status" value="1"/>
</dbReference>
<evidence type="ECO:0000256" key="3">
    <source>
        <dbReference type="SAM" id="Phobius"/>
    </source>
</evidence>
<feature type="transmembrane region" description="Helical" evidence="3">
    <location>
        <begin position="113"/>
        <end position="133"/>
    </location>
</feature>
<dbReference type="GO" id="GO:0005886">
    <property type="term" value="C:plasma membrane"/>
    <property type="evidence" value="ECO:0007669"/>
    <property type="project" value="UniProtKB-SubCell"/>
</dbReference>
<evidence type="ECO:0000313" key="4">
    <source>
        <dbReference type="EMBL" id="GAS81462.1"/>
    </source>
</evidence>
<gene>
    <name evidence="4" type="ORF">PAHA3_1536</name>
</gene>
<dbReference type="InterPro" id="IPR003784">
    <property type="entry name" value="BioY"/>
</dbReference>
<dbReference type="PIRSF" id="PIRSF016661">
    <property type="entry name" value="BioY"/>
    <property type="match status" value="1"/>
</dbReference>
<sequence>MKLSLRGIVFSALMAAILVLFGYISIPIGFSPVPITLQTLAVMLAGGLLGPLYGFLSVTMVVLLTALGFPLLHGTGGLAVLLGPTGGYVMMWPISALLIGLLLARINIKGVTGFILAFIIFELFGSLLVYVSGVPWLAYAYKMDLPEAMIQGFYPYIIGDLIKAVFAAIIIAPVRMVFPPQRLTGNMHSTVIKADS</sequence>
<dbReference type="RefSeq" id="WP_062834165.1">
    <property type="nucleotide sequence ID" value="NZ_BCNV01000001.1"/>
</dbReference>